<gene>
    <name evidence="1" type="ORF">FTJAE_5034</name>
</gene>
<sequence>MHQEDANFGSVNVGFAGMKAFLLVDTRYTEMCVRDTIPDVPPKGKCCDQWVRHLSIFRPRQLDGAGERFTILVQRVGDLIFKKRKQHYQVITIQDSRSLSINYTSKLDTPSFFDAQNPLCWCQT</sequence>
<dbReference type="RefSeq" id="XP_037207866.1">
    <property type="nucleotide sequence ID" value="XM_037351501.1"/>
</dbReference>
<comment type="caution">
    <text evidence="1">The sequence shown here is derived from an EMBL/GenBank/DDBJ whole genome shotgun (WGS) entry which is preliminary data.</text>
</comment>
<accession>A0A8H5RTS5</accession>
<protein>
    <submittedName>
        <fullName evidence="1">Histone demethylation 3d</fullName>
    </submittedName>
</protein>
<name>A0A8H5RTS5_9HYPO</name>
<dbReference type="AlphaFoldDB" id="A0A8H5RTS5"/>
<dbReference type="Proteomes" id="UP000530670">
    <property type="component" value="Unassembled WGS sequence"/>
</dbReference>
<organism evidence="1 2">
    <name type="scientific">Fusarium tjaetaba</name>
    <dbReference type="NCBI Taxonomy" id="1567544"/>
    <lineage>
        <taxon>Eukaryota</taxon>
        <taxon>Fungi</taxon>
        <taxon>Dikarya</taxon>
        <taxon>Ascomycota</taxon>
        <taxon>Pezizomycotina</taxon>
        <taxon>Sordariomycetes</taxon>
        <taxon>Hypocreomycetidae</taxon>
        <taxon>Hypocreales</taxon>
        <taxon>Nectriaceae</taxon>
        <taxon>Fusarium</taxon>
        <taxon>Fusarium fujikuroi species complex</taxon>
    </lineage>
</organism>
<proteinExistence type="predicted"/>
<reference evidence="1 2" key="1">
    <citation type="submission" date="2020-05" db="EMBL/GenBank/DDBJ databases">
        <title>Identification and distribution of gene clusters putatively required for synthesis of sphingolipid metabolism inhibitors in phylogenetically diverse species of the filamentous fungus Fusarium.</title>
        <authorList>
            <person name="Kim H.-S."/>
            <person name="Busman M."/>
            <person name="Brown D.W."/>
            <person name="Divon H."/>
            <person name="Uhlig S."/>
            <person name="Proctor R.H."/>
        </authorList>
    </citation>
    <scope>NUCLEOTIDE SEQUENCE [LARGE SCALE GENOMIC DNA]</scope>
    <source>
        <strain evidence="1 2">NRRL 66243</strain>
    </source>
</reference>
<dbReference type="EMBL" id="JAAQRI010000094">
    <property type="protein sequence ID" value="KAF5638963.1"/>
    <property type="molecule type" value="Genomic_DNA"/>
</dbReference>
<dbReference type="OrthoDB" id="5090797at2759"/>
<dbReference type="GeneID" id="59303771"/>
<evidence type="ECO:0000313" key="1">
    <source>
        <dbReference type="EMBL" id="KAF5638963.1"/>
    </source>
</evidence>
<evidence type="ECO:0000313" key="2">
    <source>
        <dbReference type="Proteomes" id="UP000530670"/>
    </source>
</evidence>
<keyword evidence="2" id="KW-1185">Reference proteome</keyword>